<dbReference type="PIRSF" id="PIRSF031509">
    <property type="entry name" value="Cell_wall_LiaF/YvqF"/>
    <property type="match status" value="1"/>
</dbReference>
<protein>
    <recommendedName>
        <fullName evidence="6">Lia operon protein LiaF</fullName>
    </recommendedName>
</protein>
<evidence type="ECO:0000259" key="2">
    <source>
        <dbReference type="Pfam" id="PF09922"/>
    </source>
</evidence>
<comment type="caution">
    <text evidence="4">The sequence shown here is derived from an EMBL/GenBank/DDBJ whole genome shotgun (WGS) entry which is preliminary data.</text>
</comment>
<evidence type="ECO:0000259" key="3">
    <source>
        <dbReference type="Pfam" id="PF18917"/>
    </source>
</evidence>
<evidence type="ECO:0008006" key="6">
    <source>
        <dbReference type="Google" id="ProtNLM"/>
    </source>
</evidence>
<accession>A0A800MTQ9</accession>
<feature type="transmembrane region" description="Helical" evidence="1">
    <location>
        <begin position="9"/>
        <end position="31"/>
    </location>
</feature>
<dbReference type="AlphaFoldDB" id="A0A800MTQ9"/>
<dbReference type="InterPro" id="IPR024425">
    <property type="entry name" value="LiaF-like_C"/>
</dbReference>
<reference evidence="4 5" key="1">
    <citation type="journal article" date="2020" name="G3 (Bethesda)">
        <title>Whole Genome Sequencing and Comparative Genomics of Two Nematicidal Bacillus Strains Reveals a Wide Range of Possible Virulence Factors.</title>
        <authorList>
            <person name="Susic N."/>
            <person name="Janezic S."/>
            <person name="Rupnik M."/>
            <person name="Geric Stare B."/>
        </authorList>
    </citation>
    <scope>NUCLEOTIDE SEQUENCE [LARGE SCALE GENOMIC DNA]</scope>
    <source>
        <strain evidence="4 5">I-1582</strain>
    </source>
</reference>
<sequence>MRYRSVNQIIFAITLSAVGVLLLLMNIGVISLEIKEVFVVIYPFILMAAGGHYLLSYILKKSRSGMFPGLFLILFSFLLILDCLGVIEFRFMEIWKLWPLFLIFIGINILLKKDRLKIHFEQDFPADIYGKDKGAFSEKKVINISKYESPQPLKNIRGFSIGDVDFKQPNWSLEPMDLYTMIGDYFIDFSKAFIPEKETPVIVRGWIGDVKMIIPENIPVMIQSNINIGDIRIFDQKTGDINRSLHYKSPGYDEASRKLKIAVQVKIGSIRIDKV</sequence>
<dbReference type="Pfam" id="PF09922">
    <property type="entry name" value="LiaF-like_C"/>
    <property type="match status" value="1"/>
</dbReference>
<keyword evidence="1" id="KW-1133">Transmembrane helix</keyword>
<feature type="domain" description="Cell wall-active antibiotics response LiaF-like C-terminal" evidence="2">
    <location>
        <begin position="161"/>
        <end position="272"/>
    </location>
</feature>
<gene>
    <name evidence="4" type="ORF">KIS1582_4157</name>
</gene>
<organism evidence="4 5">
    <name type="scientific">Cytobacillus firmus</name>
    <name type="common">Bacillus firmus</name>
    <dbReference type="NCBI Taxonomy" id="1399"/>
    <lineage>
        <taxon>Bacteria</taxon>
        <taxon>Bacillati</taxon>
        <taxon>Bacillota</taxon>
        <taxon>Bacilli</taxon>
        <taxon>Bacillales</taxon>
        <taxon>Bacillaceae</taxon>
        <taxon>Cytobacillus</taxon>
    </lineage>
</organism>
<proteinExistence type="predicted"/>
<dbReference type="InterPro" id="IPR047793">
    <property type="entry name" value="LiaF_C"/>
</dbReference>
<dbReference type="InterPro" id="IPR043726">
    <property type="entry name" value="LiaI-LiaF-like_TM1"/>
</dbReference>
<dbReference type="RefSeq" id="WP_159346500.1">
    <property type="nucleotide sequence ID" value="NZ_JARMFD010000014.1"/>
</dbReference>
<dbReference type="InterPro" id="IPR016975">
    <property type="entry name" value="Cell_wall_LiaF"/>
</dbReference>
<keyword evidence="1" id="KW-0472">Membrane</keyword>
<dbReference type="GO" id="GO:0016020">
    <property type="term" value="C:membrane"/>
    <property type="evidence" value="ECO:0007669"/>
    <property type="project" value="InterPro"/>
</dbReference>
<feature type="transmembrane region" description="Helical" evidence="1">
    <location>
        <begin position="37"/>
        <end position="55"/>
    </location>
</feature>
<dbReference type="Proteomes" id="UP000465778">
    <property type="component" value="Unassembled WGS sequence"/>
</dbReference>
<name>A0A800MTQ9_CYTFI</name>
<dbReference type="NCBIfam" id="NF040535">
    <property type="entry name" value="LiaF_C_term"/>
    <property type="match status" value="1"/>
</dbReference>
<feature type="transmembrane region" description="Helical" evidence="1">
    <location>
        <begin position="67"/>
        <end position="87"/>
    </location>
</feature>
<evidence type="ECO:0000313" key="4">
    <source>
        <dbReference type="EMBL" id="KAF0822075.1"/>
    </source>
</evidence>
<dbReference type="OrthoDB" id="1953204at2"/>
<evidence type="ECO:0000256" key="1">
    <source>
        <dbReference type="SAM" id="Phobius"/>
    </source>
</evidence>
<feature type="transmembrane region" description="Helical" evidence="1">
    <location>
        <begin position="93"/>
        <end position="111"/>
    </location>
</feature>
<feature type="domain" description="LiaI-LiaF-like transmembrane region" evidence="3">
    <location>
        <begin position="66"/>
        <end position="110"/>
    </location>
</feature>
<evidence type="ECO:0000313" key="5">
    <source>
        <dbReference type="Proteomes" id="UP000465778"/>
    </source>
</evidence>
<keyword evidence="1" id="KW-0812">Transmembrane</keyword>
<dbReference type="EMBL" id="VDEM01000070">
    <property type="protein sequence ID" value="KAF0822075.1"/>
    <property type="molecule type" value="Genomic_DNA"/>
</dbReference>
<dbReference type="Pfam" id="PF18917">
    <property type="entry name" value="LiaI-LiaF-like_TM1"/>
    <property type="match status" value="1"/>
</dbReference>